<dbReference type="EMBL" id="SNXZ01000012">
    <property type="protein sequence ID" value="TDP89633.1"/>
    <property type="molecule type" value="Genomic_DNA"/>
</dbReference>
<dbReference type="Proteomes" id="UP000295444">
    <property type="component" value="Unassembled WGS sequence"/>
</dbReference>
<gene>
    <name evidence="1" type="ORF">EV186_11233</name>
</gene>
<protein>
    <submittedName>
        <fullName evidence="1">Uncharacterized protein</fullName>
    </submittedName>
</protein>
<comment type="caution">
    <text evidence="1">The sequence shown here is derived from an EMBL/GenBank/DDBJ whole genome shotgun (WGS) entry which is preliminary data.</text>
</comment>
<keyword evidence="2" id="KW-1185">Reference proteome</keyword>
<name>A0A4R6RS18_LABRH</name>
<sequence length="35" mass="3882">MTAPGGLRKAPPNKLQAYYETVNLEMLYNAEGRKG</sequence>
<reference evidence="1 2" key="1">
    <citation type="submission" date="2019-03" db="EMBL/GenBank/DDBJ databases">
        <title>Genomic Encyclopedia of Type Strains, Phase IV (KMG-IV): sequencing the most valuable type-strain genomes for metagenomic binning, comparative biology and taxonomic classification.</title>
        <authorList>
            <person name="Goeker M."/>
        </authorList>
    </citation>
    <scope>NUCLEOTIDE SEQUENCE [LARGE SCALE GENOMIC DNA]</scope>
    <source>
        <strain evidence="1 2">DSM 45361</strain>
    </source>
</reference>
<organism evidence="1 2">
    <name type="scientific">Labedaea rhizosphaerae</name>
    <dbReference type="NCBI Taxonomy" id="598644"/>
    <lineage>
        <taxon>Bacteria</taxon>
        <taxon>Bacillati</taxon>
        <taxon>Actinomycetota</taxon>
        <taxon>Actinomycetes</taxon>
        <taxon>Pseudonocardiales</taxon>
        <taxon>Pseudonocardiaceae</taxon>
        <taxon>Labedaea</taxon>
    </lineage>
</organism>
<evidence type="ECO:0000313" key="1">
    <source>
        <dbReference type="EMBL" id="TDP89633.1"/>
    </source>
</evidence>
<accession>A0A4R6RS18</accession>
<dbReference type="AlphaFoldDB" id="A0A4R6RS18"/>
<evidence type="ECO:0000313" key="2">
    <source>
        <dbReference type="Proteomes" id="UP000295444"/>
    </source>
</evidence>
<proteinExistence type="predicted"/>